<comment type="caution">
    <text evidence="2">The sequence shown here is derived from an EMBL/GenBank/DDBJ whole genome shotgun (WGS) entry which is preliminary data.</text>
</comment>
<dbReference type="AlphaFoldDB" id="A0A150G4Q2"/>
<dbReference type="EMBL" id="LSYV01000063">
    <property type="protein sequence ID" value="KXZ44804.1"/>
    <property type="molecule type" value="Genomic_DNA"/>
</dbReference>
<evidence type="ECO:0000313" key="2">
    <source>
        <dbReference type="EMBL" id="KXZ44804.1"/>
    </source>
</evidence>
<organism evidence="2 3">
    <name type="scientific">Gonium pectorale</name>
    <name type="common">Green alga</name>
    <dbReference type="NCBI Taxonomy" id="33097"/>
    <lineage>
        <taxon>Eukaryota</taxon>
        <taxon>Viridiplantae</taxon>
        <taxon>Chlorophyta</taxon>
        <taxon>core chlorophytes</taxon>
        <taxon>Chlorophyceae</taxon>
        <taxon>CS clade</taxon>
        <taxon>Chlamydomonadales</taxon>
        <taxon>Volvocaceae</taxon>
        <taxon>Gonium</taxon>
    </lineage>
</organism>
<reference evidence="3" key="1">
    <citation type="journal article" date="2016" name="Nat. Commun.">
        <title>The Gonium pectorale genome demonstrates co-option of cell cycle regulation during the evolution of multicellularity.</title>
        <authorList>
            <person name="Hanschen E.R."/>
            <person name="Marriage T.N."/>
            <person name="Ferris P.J."/>
            <person name="Hamaji T."/>
            <person name="Toyoda A."/>
            <person name="Fujiyama A."/>
            <person name="Neme R."/>
            <person name="Noguchi H."/>
            <person name="Minakuchi Y."/>
            <person name="Suzuki M."/>
            <person name="Kawai-Toyooka H."/>
            <person name="Smith D.R."/>
            <person name="Sparks H."/>
            <person name="Anderson J."/>
            <person name="Bakaric R."/>
            <person name="Luria V."/>
            <person name="Karger A."/>
            <person name="Kirschner M.W."/>
            <person name="Durand P.M."/>
            <person name="Michod R.E."/>
            <person name="Nozaki H."/>
            <person name="Olson B.J."/>
        </authorList>
    </citation>
    <scope>NUCLEOTIDE SEQUENCE [LARGE SCALE GENOMIC DNA]</scope>
    <source>
        <strain evidence="3">NIES-2863</strain>
    </source>
</reference>
<dbReference type="Proteomes" id="UP000075714">
    <property type="component" value="Unassembled WGS sequence"/>
</dbReference>
<proteinExistence type="predicted"/>
<feature type="region of interest" description="Disordered" evidence="1">
    <location>
        <begin position="59"/>
        <end position="85"/>
    </location>
</feature>
<name>A0A150G4Q2_GONPE</name>
<feature type="compositionally biased region" description="Low complexity" evidence="1">
    <location>
        <begin position="59"/>
        <end position="79"/>
    </location>
</feature>
<protein>
    <submittedName>
        <fullName evidence="2">Uncharacterized protein</fullName>
    </submittedName>
</protein>
<keyword evidence="3" id="KW-1185">Reference proteome</keyword>
<sequence>MPLRAQTWAAAALEQPGAFLSGGSGSGSEDNLLRCVEASEERGIEFGLRTIGGAAAAADRSANGEAPAAAATGGPREAPVAGSADGKAEATEVVEVVRVRNVRPSNVLLVNVRALPRYRHCLRLRDAAGIAVHDPAQALRQRFAREAAGGGGTGAQGACRAVLLLPGAEYSFEVVLDLHPVP</sequence>
<evidence type="ECO:0000313" key="3">
    <source>
        <dbReference type="Proteomes" id="UP000075714"/>
    </source>
</evidence>
<evidence type="ECO:0000256" key="1">
    <source>
        <dbReference type="SAM" id="MobiDB-lite"/>
    </source>
</evidence>
<gene>
    <name evidence="2" type="ORF">GPECTOR_62g919</name>
</gene>
<accession>A0A150G4Q2</accession>